<evidence type="ECO:0000313" key="2">
    <source>
        <dbReference type="Proteomes" id="UP000887013"/>
    </source>
</evidence>
<dbReference type="EMBL" id="BMAW01045954">
    <property type="protein sequence ID" value="GFS52622.1"/>
    <property type="molecule type" value="Genomic_DNA"/>
</dbReference>
<protein>
    <submittedName>
        <fullName evidence="1">Uncharacterized protein</fullName>
    </submittedName>
</protein>
<name>A0A8X6INM3_NEPPI</name>
<dbReference type="Proteomes" id="UP000887013">
    <property type="component" value="Unassembled WGS sequence"/>
</dbReference>
<evidence type="ECO:0000313" key="1">
    <source>
        <dbReference type="EMBL" id="GFS52622.1"/>
    </source>
</evidence>
<sequence>MIHLRTLQIAGKQASILATLQCLDQYLWIRKQPRRRSDPSRWFRADHILLRRREYLWFQSAELNITHWHLCFENAAAITYAKATKSNNTLLATRRLPYEGFVWKLTTGNGRRVTATKKSRLRI</sequence>
<organism evidence="1 2">
    <name type="scientific">Nephila pilipes</name>
    <name type="common">Giant wood spider</name>
    <name type="synonym">Nephila maculata</name>
    <dbReference type="NCBI Taxonomy" id="299642"/>
    <lineage>
        <taxon>Eukaryota</taxon>
        <taxon>Metazoa</taxon>
        <taxon>Ecdysozoa</taxon>
        <taxon>Arthropoda</taxon>
        <taxon>Chelicerata</taxon>
        <taxon>Arachnida</taxon>
        <taxon>Araneae</taxon>
        <taxon>Araneomorphae</taxon>
        <taxon>Entelegynae</taxon>
        <taxon>Araneoidea</taxon>
        <taxon>Nephilidae</taxon>
        <taxon>Nephila</taxon>
    </lineage>
</organism>
<reference evidence="1" key="1">
    <citation type="submission" date="2020-08" db="EMBL/GenBank/DDBJ databases">
        <title>Multicomponent nature underlies the extraordinary mechanical properties of spider dragline silk.</title>
        <authorList>
            <person name="Kono N."/>
            <person name="Nakamura H."/>
            <person name="Mori M."/>
            <person name="Yoshida Y."/>
            <person name="Ohtoshi R."/>
            <person name="Malay A.D."/>
            <person name="Moran D.A.P."/>
            <person name="Tomita M."/>
            <person name="Numata K."/>
            <person name="Arakawa K."/>
        </authorList>
    </citation>
    <scope>NUCLEOTIDE SEQUENCE</scope>
</reference>
<dbReference type="AlphaFoldDB" id="A0A8X6INM3"/>
<proteinExistence type="predicted"/>
<accession>A0A8X6INM3</accession>
<keyword evidence="2" id="KW-1185">Reference proteome</keyword>
<gene>
    <name evidence="1" type="ORF">NPIL_662191</name>
</gene>
<comment type="caution">
    <text evidence="1">The sequence shown here is derived from an EMBL/GenBank/DDBJ whole genome shotgun (WGS) entry which is preliminary data.</text>
</comment>